<dbReference type="FunFam" id="3.40.50.300:FF:000183">
    <property type="entry name" value="ABC transporter ATP-binding protein yjjK"/>
    <property type="match status" value="1"/>
</dbReference>
<dbReference type="GO" id="GO:0006417">
    <property type="term" value="P:regulation of translation"/>
    <property type="evidence" value="ECO:0007669"/>
    <property type="project" value="UniProtKB-KW"/>
</dbReference>
<evidence type="ECO:0000256" key="12">
    <source>
        <dbReference type="SAM" id="Coils"/>
    </source>
</evidence>
<keyword evidence="11" id="KW-0648">Protein biosynthesis</keyword>
<dbReference type="PANTHER" id="PTHR42855:SF1">
    <property type="entry name" value="ABC TRANSPORTER DOMAIN-CONTAINING PROTEIN"/>
    <property type="match status" value="1"/>
</dbReference>
<proteinExistence type="inferred from homology"/>
<dbReference type="CDD" id="cd03221">
    <property type="entry name" value="ABCF_EF-3"/>
    <property type="match status" value="2"/>
</dbReference>
<dbReference type="GO" id="GO:0003677">
    <property type="term" value="F:DNA binding"/>
    <property type="evidence" value="ECO:0007669"/>
    <property type="project" value="InterPro"/>
</dbReference>
<dbReference type="PROSITE" id="PS00211">
    <property type="entry name" value="ABC_TRANSPORTER_1"/>
    <property type="match status" value="1"/>
</dbReference>
<dbReference type="InterPro" id="IPR032524">
    <property type="entry name" value="ABC_tran_C"/>
</dbReference>
<comment type="similarity">
    <text evidence="1">Belongs to the ABC transporter superfamily. ABCF family. Translational throttle EttA subfamily.</text>
</comment>
<gene>
    <name evidence="14" type="ORF">LAC1533_1214</name>
</gene>
<evidence type="ECO:0000256" key="5">
    <source>
        <dbReference type="ARBA" id="ARBA00022737"/>
    </source>
</evidence>
<dbReference type="GO" id="GO:0019843">
    <property type="term" value="F:rRNA binding"/>
    <property type="evidence" value="ECO:0007669"/>
    <property type="project" value="UniProtKB-KW"/>
</dbReference>
<evidence type="ECO:0000256" key="4">
    <source>
        <dbReference type="ARBA" id="ARBA00022730"/>
    </source>
</evidence>
<dbReference type="InterPro" id="IPR037118">
    <property type="entry name" value="Val-tRNA_synth_C_sf"/>
</dbReference>
<evidence type="ECO:0000256" key="2">
    <source>
        <dbReference type="ARBA" id="ARBA00022490"/>
    </source>
</evidence>
<keyword evidence="12" id="KW-0175">Coiled coil</keyword>
<dbReference type="PANTHER" id="PTHR42855">
    <property type="entry name" value="ABC TRANSPORTER ATP-BINDING SUBUNIT"/>
    <property type="match status" value="1"/>
</dbReference>
<dbReference type="InterPro" id="IPR051309">
    <property type="entry name" value="ABCF_ATPase"/>
</dbReference>
<feature type="domain" description="ABC transporter" evidence="13">
    <location>
        <begin position="321"/>
        <end position="539"/>
    </location>
</feature>
<dbReference type="EMBL" id="LT630287">
    <property type="protein sequence ID" value="SFV40634.1"/>
    <property type="molecule type" value="Genomic_DNA"/>
</dbReference>
<keyword evidence="10" id="KW-0694">RNA-binding</keyword>
<keyword evidence="5" id="KW-0677">Repeat</keyword>
<evidence type="ECO:0000256" key="11">
    <source>
        <dbReference type="ARBA" id="ARBA00022917"/>
    </source>
</evidence>
<evidence type="ECO:0000313" key="14">
    <source>
        <dbReference type="EMBL" id="SFV40634.1"/>
    </source>
</evidence>
<evidence type="ECO:0000313" key="15">
    <source>
        <dbReference type="Proteomes" id="UP000190935"/>
    </source>
</evidence>
<dbReference type="Gene3D" id="3.40.50.300">
    <property type="entry name" value="P-loop containing nucleotide triphosphate hydrolases"/>
    <property type="match status" value="2"/>
</dbReference>
<keyword evidence="2" id="KW-0963">Cytoplasm</keyword>
<dbReference type="InterPro" id="IPR003439">
    <property type="entry name" value="ABC_transporter-like_ATP-bd"/>
</dbReference>
<keyword evidence="7" id="KW-0378">Hydrolase</keyword>
<name>A0A1K1KP47_9LACO</name>
<dbReference type="SMART" id="SM00382">
    <property type="entry name" value="AAA"/>
    <property type="match status" value="2"/>
</dbReference>
<dbReference type="PROSITE" id="PS50893">
    <property type="entry name" value="ABC_TRANSPORTER_2"/>
    <property type="match status" value="2"/>
</dbReference>
<dbReference type="AlphaFoldDB" id="A0A1K1KP47"/>
<evidence type="ECO:0000256" key="8">
    <source>
        <dbReference type="ARBA" id="ARBA00022840"/>
    </source>
</evidence>
<dbReference type="SUPFAM" id="SSF52540">
    <property type="entry name" value="P-loop containing nucleoside triphosphate hydrolases"/>
    <property type="match status" value="2"/>
</dbReference>
<keyword evidence="9" id="KW-0810">Translation regulation</keyword>
<feature type="domain" description="ABC transporter" evidence="13">
    <location>
        <begin position="4"/>
        <end position="255"/>
    </location>
</feature>
<evidence type="ECO:0000256" key="10">
    <source>
        <dbReference type="ARBA" id="ARBA00022884"/>
    </source>
</evidence>
<evidence type="ECO:0000259" key="13">
    <source>
        <dbReference type="PROSITE" id="PS50893"/>
    </source>
</evidence>
<sequence>MQTLRVEHLTKTYGEKTLFEDLNFIINEHDRIGLIGTNGSGKTTLLNAISGADPADSGELIHANDYEIGYLRQDPELAADETVMEAVFQGSAAVFKIIRAYEEALRELEQHPERKDAVTRFSQAEERMNEADAWTAENDVKTILTQLHLDELDQKIANLSGGQKKRVGLAQILIQSPDLLILDEPTNHLDFDSIDWLEDYLKNYQGALLIVTHDRYFLDHVANQIYELSFGKLYTYQGNYEDSVRQKAERQEKALQKEHKDQQLYKKELAWMKTGAKARSTKQQARINRFEKLADKVSNKVQVDQNIDINLGQQRLGKKVIELKEASLKLGEHQIIQDFSTMINAGDRIGITGKNGAGKSSFLNILAGQLSLDSGELIIGETVKAAYYRQQTETIPEDKRVINYLNEVAQNVVNTEGERISTTQLLEQFLFPRFMHGTLIRKLSGGEKRRLYLLKLLMMQPNVLFLDEPTNDLDVGTLTILENYLETFAGTVVTVSHDRYFLDKVADRLLIFDGDAKIEHYSGQFTDYLKQEKQSTRVTSKKVLPASHKSEAAVQKPKVKTKLTYAEQIEFDNLEQEIDQIEQKTKDVKEQMATISGDDYLQLGDLQQQLTTLEKESEEKMARWEELGQYVD</sequence>
<keyword evidence="8" id="KW-0067">ATP-binding</keyword>
<dbReference type="GeneID" id="95349313"/>
<keyword evidence="4" id="KW-0699">rRNA-binding</keyword>
<keyword evidence="3" id="KW-0820">tRNA-binding</keyword>
<feature type="coiled-coil region" evidence="12">
    <location>
        <begin position="564"/>
        <end position="623"/>
    </location>
</feature>
<evidence type="ECO:0000256" key="7">
    <source>
        <dbReference type="ARBA" id="ARBA00022801"/>
    </source>
</evidence>
<dbReference type="FunFam" id="3.40.50.300:FF:000011">
    <property type="entry name" value="Putative ABC transporter ATP-binding component"/>
    <property type="match status" value="1"/>
</dbReference>
<dbReference type="GO" id="GO:0016887">
    <property type="term" value="F:ATP hydrolysis activity"/>
    <property type="evidence" value="ECO:0007669"/>
    <property type="project" value="InterPro"/>
</dbReference>
<dbReference type="Pfam" id="PF00005">
    <property type="entry name" value="ABC_tran"/>
    <property type="match status" value="2"/>
</dbReference>
<dbReference type="Pfam" id="PF16326">
    <property type="entry name" value="ABC_tran_CTD"/>
    <property type="match status" value="1"/>
</dbReference>
<dbReference type="KEGG" id="laca:LAC1533_1214"/>
<dbReference type="Pfam" id="PF12848">
    <property type="entry name" value="ABC_tran_Xtn"/>
    <property type="match status" value="1"/>
</dbReference>
<dbReference type="InterPro" id="IPR003593">
    <property type="entry name" value="AAA+_ATPase"/>
</dbReference>
<evidence type="ECO:0000256" key="1">
    <source>
        <dbReference type="ARBA" id="ARBA00005868"/>
    </source>
</evidence>
<dbReference type="InterPro" id="IPR017871">
    <property type="entry name" value="ABC_transporter-like_CS"/>
</dbReference>
<evidence type="ECO:0000256" key="6">
    <source>
        <dbReference type="ARBA" id="ARBA00022741"/>
    </source>
</evidence>
<evidence type="ECO:0000256" key="3">
    <source>
        <dbReference type="ARBA" id="ARBA00022555"/>
    </source>
</evidence>
<dbReference type="GO" id="GO:0000049">
    <property type="term" value="F:tRNA binding"/>
    <property type="evidence" value="ECO:0007669"/>
    <property type="project" value="UniProtKB-KW"/>
</dbReference>
<dbReference type="InterPro" id="IPR032781">
    <property type="entry name" value="ABC_tran_Xtn"/>
</dbReference>
<keyword evidence="6" id="KW-0547">Nucleotide-binding</keyword>
<dbReference type="InterPro" id="IPR027417">
    <property type="entry name" value="P-loop_NTPase"/>
</dbReference>
<protein>
    <submittedName>
        <fullName evidence="14">COG0488: ATPase components of ABC transporters with duplicated ATPase domains</fullName>
    </submittedName>
</protein>
<reference evidence="15" key="1">
    <citation type="submission" date="2016-11" db="EMBL/GenBank/DDBJ databases">
        <authorList>
            <person name="Papadimitriou K."/>
        </authorList>
    </citation>
    <scope>NUCLEOTIDE SEQUENCE [LARGE SCALE GENOMIC DNA]</scope>
    <source>
        <strain evidence="15">ACA-DC 1533</strain>
    </source>
</reference>
<accession>A0A1K1KP47</accession>
<dbReference type="GO" id="GO:0005524">
    <property type="term" value="F:ATP binding"/>
    <property type="evidence" value="ECO:0007669"/>
    <property type="project" value="UniProtKB-KW"/>
</dbReference>
<dbReference type="Proteomes" id="UP000190935">
    <property type="component" value="Chromosome I"/>
</dbReference>
<dbReference type="Gene3D" id="1.10.287.380">
    <property type="entry name" value="Valyl-tRNA synthetase, C-terminal domain"/>
    <property type="match status" value="1"/>
</dbReference>
<dbReference type="GO" id="GO:0006412">
    <property type="term" value="P:translation"/>
    <property type="evidence" value="ECO:0007669"/>
    <property type="project" value="UniProtKB-KW"/>
</dbReference>
<organism evidence="14 15">
    <name type="scientific">Ligilactobacillus acidipiscis</name>
    <dbReference type="NCBI Taxonomy" id="89059"/>
    <lineage>
        <taxon>Bacteria</taxon>
        <taxon>Bacillati</taxon>
        <taxon>Bacillota</taxon>
        <taxon>Bacilli</taxon>
        <taxon>Lactobacillales</taxon>
        <taxon>Lactobacillaceae</taxon>
        <taxon>Ligilactobacillus</taxon>
    </lineage>
</organism>
<evidence type="ECO:0000256" key="9">
    <source>
        <dbReference type="ARBA" id="ARBA00022845"/>
    </source>
</evidence>
<dbReference type="RefSeq" id="WP_079579143.1">
    <property type="nucleotide sequence ID" value="NZ_LT630287.1"/>
</dbReference>